<accession>A0A853CTH4</accession>
<gene>
    <name evidence="4" type="ORF">HNR13_002623</name>
</gene>
<dbReference type="SUPFAM" id="SSF102405">
    <property type="entry name" value="MCP/YpsA-like"/>
    <property type="match status" value="1"/>
</dbReference>
<dbReference type="Pfam" id="PF02481">
    <property type="entry name" value="DNA_processg_A"/>
    <property type="match status" value="1"/>
</dbReference>
<evidence type="ECO:0000259" key="3">
    <source>
        <dbReference type="Pfam" id="PF02481"/>
    </source>
</evidence>
<evidence type="ECO:0000313" key="5">
    <source>
        <dbReference type="Proteomes" id="UP000578352"/>
    </source>
</evidence>
<reference evidence="4 5" key="1">
    <citation type="submission" date="2020-07" db="EMBL/GenBank/DDBJ databases">
        <title>Sequencing the genomes of 1000 actinobacteria strains.</title>
        <authorList>
            <person name="Klenk H.-P."/>
        </authorList>
    </citation>
    <scope>NUCLEOTIDE SEQUENCE [LARGE SCALE GENOMIC DNA]</scope>
    <source>
        <strain evidence="4 5">DSM 15165</strain>
    </source>
</reference>
<dbReference type="NCBIfam" id="TIGR00732">
    <property type="entry name" value="dprA"/>
    <property type="match status" value="1"/>
</dbReference>
<feature type="domain" description="Smf/DprA SLOG" evidence="3">
    <location>
        <begin position="126"/>
        <end position="337"/>
    </location>
</feature>
<dbReference type="InterPro" id="IPR003488">
    <property type="entry name" value="DprA"/>
</dbReference>
<dbReference type="EMBL" id="JACCFL010000001">
    <property type="protein sequence ID" value="NYJ24336.1"/>
    <property type="molecule type" value="Genomic_DNA"/>
</dbReference>
<comment type="similarity">
    <text evidence="1">Belongs to the DprA/Smf family.</text>
</comment>
<dbReference type="Proteomes" id="UP000578352">
    <property type="component" value="Unassembled WGS sequence"/>
</dbReference>
<dbReference type="RefSeq" id="WP_179606401.1">
    <property type="nucleotide sequence ID" value="NZ_BAABEH010000001.1"/>
</dbReference>
<sequence>MISDTIPGLSSRELSRLIGAVSDGLPFPDEHAAVAAVARTALSAACEPGDTDAALLVSRLGAARTLSAVTGDATPQAVRRALLEADTSAVVPSERIRDALERWRGRLPRGSLHAPLQRAARLGARLVTPEHPAWPSSLDDLEFGMPLTLWIRGDPARLSRLERSVALVGARAASGYGEHVALESAAGLSDRGFAIVSGGAYGVDAAAHRATLASDQVTVAFLAGGVDRLYPAGNDDLLRRIARDGLLVAELPPGSTPTRWRFLMRNRLIAAVGTATVVVEAGARSGSLNTAGHAAQLGRPLGAVPGPITSASSAGCHRLIREYGAICVTTPDEMAELAEPMGARLGPAEGDEDDDTAEEIERGPPGKQVQWSGCWCSAGRVVRRHCRGGARTARRAPRRVRNPPRGRCSSRRRACLPSATRVRAAGRLAAQVT</sequence>
<proteinExistence type="inferred from homology"/>
<name>A0A853CTH4_9MICO</name>
<dbReference type="PANTHER" id="PTHR43022">
    <property type="entry name" value="PROTEIN SMF"/>
    <property type="match status" value="1"/>
</dbReference>
<evidence type="ECO:0000313" key="4">
    <source>
        <dbReference type="EMBL" id="NYJ24336.1"/>
    </source>
</evidence>
<comment type="caution">
    <text evidence="4">The sequence shown here is derived from an EMBL/GenBank/DDBJ whole genome shotgun (WGS) entry which is preliminary data.</text>
</comment>
<protein>
    <submittedName>
        <fullName evidence="4">DNA processing protein</fullName>
    </submittedName>
</protein>
<feature type="region of interest" description="Disordered" evidence="2">
    <location>
        <begin position="388"/>
        <end position="411"/>
    </location>
</feature>
<dbReference type="Gene3D" id="3.40.50.450">
    <property type="match status" value="1"/>
</dbReference>
<organism evidence="4 5">
    <name type="scientific">Leifsonia shinshuensis</name>
    <dbReference type="NCBI Taxonomy" id="150026"/>
    <lineage>
        <taxon>Bacteria</taxon>
        <taxon>Bacillati</taxon>
        <taxon>Actinomycetota</taxon>
        <taxon>Actinomycetes</taxon>
        <taxon>Micrococcales</taxon>
        <taxon>Microbacteriaceae</taxon>
        <taxon>Leifsonia</taxon>
    </lineage>
</organism>
<dbReference type="InterPro" id="IPR057666">
    <property type="entry name" value="DrpA_SLOG"/>
</dbReference>
<dbReference type="AlphaFoldDB" id="A0A853CTH4"/>
<dbReference type="PANTHER" id="PTHR43022:SF1">
    <property type="entry name" value="PROTEIN SMF"/>
    <property type="match status" value="1"/>
</dbReference>
<dbReference type="GO" id="GO:0009294">
    <property type="term" value="P:DNA-mediated transformation"/>
    <property type="evidence" value="ECO:0007669"/>
    <property type="project" value="InterPro"/>
</dbReference>
<evidence type="ECO:0000256" key="2">
    <source>
        <dbReference type="SAM" id="MobiDB-lite"/>
    </source>
</evidence>
<evidence type="ECO:0000256" key="1">
    <source>
        <dbReference type="ARBA" id="ARBA00006525"/>
    </source>
</evidence>